<feature type="compositionally biased region" description="Low complexity" evidence="2">
    <location>
        <begin position="879"/>
        <end position="888"/>
    </location>
</feature>
<feature type="region of interest" description="Disordered" evidence="2">
    <location>
        <begin position="606"/>
        <end position="626"/>
    </location>
</feature>
<feature type="region of interest" description="Disordered" evidence="2">
    <location>
        <begin position="1062"/>
        <end position="1164"/>
    </location>
</feature>
<dbReference type="PANTHER" id="PTHR23159">
    <property type="entry name" value="CENTROSOMAL PROTEIN 2"/>
    <property type="match status" value="1"/>
</dbReference>
<feature type="compositionally biased region" description="Polar residues" evidence="2">
    <location>
        <begin position="115"/>
        <end position="124"/>
    </location>
</feature>
<feature type="compositionally biased region" description="Low complexity" evidence="2">
    <location>
        <begin position="976"/>
        <end position="1012"/>
    </location>
</feature>
<keyword evidence="4" id="KW-1185">Reference proteome</keyword>
<protein>
    <submittedName>
        <fullName evidence="3">Uncharacterized protein</fullName>
    </submittedName>
</protein>
<feature type="region of interest" description="Disordered" evidence="2">
    <location>
        <begin position="976"/>
        <end position="1019"/>
    </location>
</feature>
<feature type="compositionally biased region" description="Basic and acidic residues" evidence="2">
    <location>
        <begin position="458"/>
        <end position="478"/>
    </location>
</feature>
<feature type="compositionally biased region" description="Basic and acidic residues" evidence="2">
    <location>
        <begin position="1268"/>
        <end position="1279"/>
    </location>
</feature>
<dbReference type="EMBL" id="JAAAJB010000435">
    <property type="protein sequence ID" value="KAG0255915.1"/>
    <property type="molecule type" value="Genomic_DNA"/>
</dbReference>
<feature type="compositionally biased region" description="Basic and acidic residues" evidence="2">
    <location>
        <begin position="1062"/>
        <end position="1113"/>
    </location>
</feature>
<dbReference type="PANTHER" id="PTHR23159:SF31">
    <property type="entry name" value="CENTROSOME-ASSOCIATED PROTEIN CEP250 ISOFORM X1"/>
    <property type="match status" value="1"/>
</dbReference>
<reference evidence="3" key="1">
    <citation type="journal article" date="2020" name="Fungal Divers.">
        <title>Resolving the Mortierellaceae phylogeny through synthesis of multi-gene phylogenetics and phylogenomics.</title>
        <authorList>
            <person name="Vandepol N."/>
            <person name="Liber J."/>
            <person name="Desiro A."/>
            <person name="Na H."/>
            <person name="Kennedy M."/>
            <person name="Barry K."/>
            <person name="Grigoriev I.V."/>
            <person name="Miller A.N."/>
            <person name="O'Donnell K."/>
            <person name="Stajich J.E."/>
            <person name="Bonito G."/>
        </authorList>
    </citation>
    <scope>NUCLEOTIDE SEQUENCE</scope>
    <source>
        <strain evidence="3">BC1065</strain>
    </source>
</reference>
<comment type="caution">
    <text evidence="3">The sequence shown here is derived from an EMBL/GenBank/DDBJ whole genome shotgun (WGS) entry which is preliminary data.</text>
</comment>
<feature type="coiled-coil region" evidence="1">
    <location>
        <begin position="1166"/>
        <end position="1200"/>
    </location>
</feature>
<sequence>MPSLGDPAVPLVLHFQPLTSPLTGSTAIKKPDNVDVIEAVRSSHKETLQAFKDIHAEGATHLTNAATVAIDRQFKDAIEPKLQHLAKLIEQHGTRASSTAGTDVSTRQSRGRSDAPTSGTQTGSLGPALAEIDRQTKDLPTSPSSSTAANDGEGVSPAGSEVAQPVDRGTTGQTGGHLEQAPMLERLSQIEKMIGELHKASFQGEFPDDPNQVLGVVDENATPRIEALRAELLSAPDQLQATSAKLDSLVKALEDMPKQYGEFLKRRDDRFPFDRAFVNKFLALSMMLIFQAKHIKNNLGSLVDAVNGTDGNGAEGMAKTGLASTITKGLESVENQIKELYRVIDIPSIDALRGMVDARDKTLTQGIDAIAVTNQSTQKSIEGLQSTFSQLHVNLSELMTKMSQSSPSPSPAITCSCSCNKASTTTDPNAPTTPLDPAAAPSETTGDKTLPSAPPPKETPRQRQERLSRERAEADAKRTATGSETTSGSPSGPATAGAATAAGPGQEKPSSEAKDVSAAADATGSGNSIQGLYESIAKMSAMMEQVGSTIRGGQNTLYTTLLQQAEKIIHTVKPPSKPESEAEAAIRKHKEEAEALEKELRDKEAKAAAEAEEKRKTEAKQQRQAERMAGLQQISLILGKMDAFTADAASQGERVEVALASATEQAAGLQSHMTTLQTTLASADSAMAATAKASQAEKIEKGVEALATQQNTQHGAVMEQVKEILSTANDVYDAVEECKKLNESQTSQQAAMLAILEEWKKLQTEVTATGTVVTAEGKEEVDSNAPAGSSTPKNGSPAATREGGDGGGSGDSNKKDSNDTAGAPLPSEGGQETSPQEGNSSSGSSSTRSRRPLPPLPGHARALELLRMIETYLRDHVTSTVGSDGGSSKPASVAVDASTRPLSTTRGGPDESGVPAGSVAIDPLKDAGAERSATGGIIIPPTTTDAAAGASESLFHERFVAELADLALRYHKWSSSKEPATTAPAPAAPETSGPSSSETPGTAASAAVATTDDVPKVSRVTLENIRPLLPLEDHEKNVALLEQTKQENERLVKDMAEKEALVKERDDSIKGLKEQQTKAEEEHQNYRKEADTRVSKAESELAEEKKKCDEAVAKQKQKTRAAKDLVEQYVRAGLGIAPPKSEGQSSGGTESGPTPPPPQRGPLPIAQLLKEATEQLSQTMEELKEQRSILQREIKTLQEDKTRLLTSNTQLERCPCIHHKKCQHPLPLASGSSGSSSKSSSAGDEKTAAAPAAKDAVEGATASAEVSGSKDESKAKEEGGNDDAAAPGTSVLAQNKHQAALIACIGVEREGLQHMLLEHATPLTDELLSRAVLDSSEPDHRQWAFQCAFRIASLSEAKPKAFPFVRN</sequence>
<feature type="region of interest" description="Disordered" evidence="2">
    <location>
        <begin position="1227"/>
        <end position="1288"/>
    </location>
</feature>
<dbReference type="Proteomes" id="UP000807716">
    <property type="component" value="Unassembled WGS sequence"/>
</dbReference>
<proteinExistence type="predicted"/>
<keyword evidence="1" id="KW-0175">Coiled coil</keyword>
<feature type="compositionally biased region" description="Low complexity" evidence="2">
    <location>
        <begin position="479"/>
        <end position="505"/>
    </location>
</feature>
<feature type="compositionally biased region" description="Polar residues" evidence="2">
    <location>
        <begin position="138"/>
        <end position="149"/>
    </location>
</feature>
<feature type="region of interest" description="Disordered" evidence="2">
    <location>
        <begin position="879"/>
        <end position="920"/>
    </location>
</feature>
<organism evidence="3 4">
    <name type="scientific">Actinomortierella ambigua</name>
    <dbReference type="NCBI Taxonomy" id="1343610"/>
    <lineage>
        <taxon>Eukaryota</taxon>
        <taxon>Fungi</taxon>
        <taxon>Fungi incertae sedis</taxon>
        <taxon>Mucoromycota</taxon>
        <taxon>Mortierellomycotina</taxon>
        <taxon>Mortierellomycetes</taxon>
        <taxon>Mortierellales</taxon>
        <taxon>Mortierellaceae</taxon>
        <taxon>Actinomortierella</taxon>
    </lineage>
</organism>
<evidence type="ECO:0000256" key="1">
    <source>
        <dbReference type="SAM" id="Coils"/>
    </source>
</evidence>
<feature type="region of interest" description="Disordered" evidence="2">
    <location>
        <begin position="93"/>
        <end position="181"/>
    </location>
</feature>
<feature type="compositionally biased region" description="Low complexity" evidence="2">
    <location>
        <begin position="1229"/>
        <end position="1260"/>
    </location>
</feature>
<feature type="region of interest" description="Disordered" evidence="2">
    <location>
        <begin position="773"/>
        <end position="858"/>
    </location>
</feature>
<evidence type="ECO:0000313" key="4">
    <source>
        <dbReference type="Proteomes" id="UP000807716"/>
    </source>
</evidence>
<feature type="compositionally biased region" description="Polar residues" evidence="2">
    <location>
        <begin position="94"/>
        <end position="108"/>
    </location>
</feature>
<dbReference type="OrthoDB" id="2143914at2759"/>
<feature type="region of interest" description="Disordered" evidence="2">
    <location>
        <begin position="422"/>
        <end position="528"/>
    </location>
</feature>
<feature type="compositionally biased region" description="Low complexity" evidence="2">
    <location>
        <begin position="422"/>
        <end position="442"/>
    </location>
</feature>
<name>A0A9P6PXJ9_9FUNG</name>
<evidence type="ECO:0000256" key="2">
    <source>
        <dbReference type="SAM" id="MobiDB-lite"/>
    </source>
</evidence>
<evidence type="ECO:0000313" key="3">
    <source>
        <dbReference type="EMBL" id="KAG0255915.1"/>
    </source>
</evidence>
<accession>A0A9P6PXJ9</accession>
<feature type="compositionally biased region" description="Polar residues" evidence="2">
    <location>
        <begin position="830"/>
        <end position="839"/>
    </location>
</feature>
<gene>
    <name evidence="3" type="ORF">DFQ27_006007</name>
</gene>